<sequence length="115" mass="12646">MTFKIPFCSESLTLKPRRIALAGLAAIAAFLGALDTGYAEVVSAKARYDGGLVIVRGKTAEPMQFVSLDRVLATRSNRVGRFVFRQSRIPHRCSVLLYSEGRSMTVPIKNCPLNE</sequence>
<accession>A0A0A8JXV5</accession>
<dbReference type="AlphaFoldDB" id="A0A0A8JXV5"/>
<dbReference type="HOGENOM" id="CLU_2106057_0_0_5"/>
<dbReference type="KEGG" id="mcg:GL4_0163"/>
<keyword evidence="2" id="KW-1185">Reference proteome</keyword>
<dbReference type="OrthoDB" id="9942347at2"/>
<reference evidence="1 2" key="1">
    <citation type="submission" date="2014-09" db="EMBL/GenBank/DDBJ databases">
        <title>Genome sequencing of Methyloceanibacter caenitepidi Gela4.</title>
        <authorList>
            <person name="Takeuchi M."/>
            <person name="Susumu S."/>
            <person name="Kamagata Y."/>
            <person name="Oshima K."/>
            <person name="Hattori M."/>
            <person name="Iwasaki W."/>
        </authorList>
    </citation>
    <scope>NUCLEOTIDE SEQUENCE [LARGE SCALE GENOMIC DNA]</scope>
    <source>
        <strain evidence="1 2">Gela4</strain>
    </source>
</reference>
<evidence type="ECO:0000313" key="1">
    <source>
        <dbReference type="EMBL" id="BAQ15633.1"/>
    </source>
</evidence>
<gene>
    <name evidence="1" type="ORF">GL4_0163</name>
</gene>
<organism evidence="1 2">
    <name type="scientific">Methyloceanibacter caenitepidi</name>
    <dbReference type="NCBI Taxonomy" id="1384459"/>
    <lineage>
        <taxon>Bacteria</taxon>
        <taxon>Pseudomonadati</taxon>
        <taxon>Pseudomonadota</taxon>
        <taxon>Alphaproteobacteria</taxon>
        <taxon>Hyphomicrobiales</taxon>
        <taxon>Hyphomicrobiaceae</taxon>
        <taxon>Methyloceanibacter</taxon>
    </lineage>
</organism>
<name>A0A0A8JXV5_9HYPH</name>
<protein>
    <submittedName>
        <fullName evidence="1">Uncharacterized protein</fullName>
    </submittedName>
</protein>
<evidence type="ECO:0000313" key="2">
    <source>
        <dbReference type="Proteomes" id="UP000031643"/>
    </source>
</evidence>
<dbReference type="RefSeq" id="WP_045363483.1">
    <property type="nucleotide sequence ID" value="NZ_AP014648.1"/>
</dbReference>
<dbReference type="EMBL" id="AP014648">
    <property type="protein sequence ID" value="BAQ15633.1"/>
    <property type="molecule type" value="Genomic_DNA"/>
</dbReference>
<dbReference type="Proteomes" id="UP000031643">
    <property type="component" value="Chromosome"/>
</dbReference>
<proteinExistence type="predicted"/>